<dbReference type="Pfam" id="PF13458">
    <property type="entry name" value="Peripla_BP_6"/>
    <property type="match status" value="1"/>
</dbReference>
<dbReference type="Proteomes" id="UP000077037">
    <property type="component" value="Unassembled WGS sequence"/>
</dbReference>
<evidence type="ECO:0000256" key="2">
    <source>
        <dbReference type="ARBA" id="ARBA00022729"/>
    </source>
</evidence>
<dbReference type="AlphaFoldDB" id="A0A157LAG6"/>
<sequence>MKRLLALLAVCQGIAVSLPASAADVVIGGLFPMSGTNAEYGQTFSSGADLAVRHINEDKMLSGKLSIVYEDSQALPMQGVIGMNKLVNVTKVPFVLSAFTGVSKAIAPVGTRAKIVMVNGGGVGPDLAELGDYFWNTIALANDEVRAAIPYLAQQRNLKRYALVYVDDPLGQAILKELGGALKTVGGELAGSFSVPATAQQFSGIAARVRDLKPDAVYIASYGSQQGQIIKQLRDNGVSQQIVSYSAFAIPSTQALPEARGAIFSSQKVDWDKQDNITRRMRDDYRKLNGGKEPNPYVVNYYNAVRTFGILAAALEKAGKPITGENLLAQRKATPSFDFVGSTVSFAANGTVKAPMQLNEIVENGAKPIADVAN</sequence>
<feature type="domain" description="Leucine-binding protein" evidence="4">
    <location>
        <begin position="25"/>
        <end position="365"/>
    </location>
</feature>
<dbReference type="PANTHER" id="PTHR47151">
    <property type="entry name" value="LEU/ILE/VAL-BINDING ABC TRANSPORTER SUBUNIT"/>
    <property type="match status" value="1"/>
</dbReference>
<name>A0A157LAG6_9BORD</name>
<feature type="signal peptide" evidence="3">
    <location>
        <begin position="1"/>
        <end position="22"/>
    </location>
</feature>
<organism evidence="5 6">
    <name type="scientific">Bordetella ansorpii</name>
    <dbReference type="NCBI Taxonomy" id="288768"/>
    <lineage>
        <taxon>Bacteria</taxon>
        <taxon>Pseudomonadati</taxon>
        <taxon>Pseudomonadota</taxon>
        <taxon>Betaproteobacteria</taxon>
        <taxon>Burkholderiales</taxon>
        <taxon>Alcaligenaceae</taxon>
        <taxon>Bordetella</taxon>
    </lineage>
</organism>
<protein>
    <submittedName>
        <fullName evidence="5">Leu/Ile/Val-binding protein</fullName>
    </submittedName>
</protein>
<reference evidence="5 6" key="1">
    <citation type="submission" date="2016-03" db="EMBL/GenBank/DDBJ databases">
        <authorList>
            <consortium name="Pathogen Informatics"/>
        </authorList>
    </citation>
    <scope>NUCLEOTIDE SEQUENCE [LARGE SCALE GENOMIC DNA]</scope>
    <source>
        <strain evidence="5 6">NCTC13364</strain>
    </source>
</reference>
<dbReference type="PANTHER" id="PTHR47151:SF2">
    <property type="entry name" value="AMINO ACID BINDING PROTEIN"/>
    <property type="match status" value="1"/>
</dbReference>
<dbReference type="RefSeq" id="WP_066407959.1">
    <property type="nucleotide sequence ID" value="NZ_FKBS01000007.1"/>
</dbReference>
<dbReference type="EMBL" id="FKBS01000007">
    <property type="protein sequence ID" value="SAH93841.1"/>
    <property type="molecule type" value="Genomic_DNA"/>
</dbReference>
<dbReference type="SUPFAM" id="SSF53822">
    <property type="entry name" value="Periplasmic binding protein-like I"/>
    <property type="match status" value="1"/>
</dbReference>
<evidence type="ECO:0000256" key="1">
    <source>
        <dbReference type="ARBA" id="ARBA00010062"/>
    </source>
</evidence>
<dbReference type="InterPro" id="IPR028082">
    <property type="entry name" value="Peripla_BP_I"/>
</dbReference>
<keyword evidence="2 3" id="KW-0732">Signal</keyword>
<evidence type="ECO:0000256" key="3">
    <source>
        <dbReference type="SAM" id="SignalP"/>
    </source>
</evidence>
<dbReference type="OrthoDB" id="9794229at2"/>
<dbReference type="InterPro" id="IPR028081">
    <property type="entry name" value="Leu-bd"/>
</dbReference>
<gene>
    <name evidence="5" type="primary">livJ_1</name>
    <name evidence="5" type="ORF">SAMEA1982600_00656</name>
</gene>
<evidence type="ECO:0000259" key="4">
    <source>
        <dbReference type="Pfam" id="PF13458"/>
    </source>
</evidence>
<accession>A0A157LAG6</accession>
<dbReference type="Gene3D" id="3.40.50.2300">
    <property type="match status" value="2"/>
</dbReference>
<evidence type="ECO:0000313" key="5">
    <source>
        <dbReference type="EMBL" id="SAH93841.1"/>
    </source>
</evidence>
<proteinExistence type="inferred from homology"/>
<feature type="chain" id="PRO_5007614017" evidence="3">
    <location>
        <begin position="23"/>
        <end position="374"/>
    </location>
</feature>
<comment type="similarity">
    <text evidence="1">Belongs to the leucine-binding protein family.</text>
</comment>
<evidence type="ECO:0000313" key="6">
    <source>
        <dbReference type="Proteomes" id="UP000077037"/>
    </source>
</evidence>